<feature type="compositionally biased region" description="Basic and acidic residues" evidence="1">
    <location>
        <begin position="395"/>
        <end position="404"/>
    </location>
</feature>
<dbReference type="Proteomes" id="UP000732399">
    <property type="component" value="Unassembled WGS sequence"/>
</dbReference>
<proteinExistence type="predicted"/>
<feature type="compositionally biased region" description="Gly residues" evidence="1">
    <location>
        <begin position="80"/>
        <end position="93"/>
    </location>
</feature>
<feature type="compositionally biased region" description="Basic and acidic residues" evidence="1">
    <location>
        <begin position="211"/>
        <end position="225"/>
    </location>
</feature>
<feature type="region of interest" description="Disordered" evidence="1">
    <location>
        <begin position="296"/>
        <end position="315"/>
    </location>
</feature>
<feature type="compositionally biased region" description="Polar residues" evidence="1">
    <location>
        <begin position="298"/>
        <end position="314"/>
    </location>
</feature>
<dbReference type="NCBIfam" id="NF033157">
    <property type="entry name" value="SWFGD_domain"/>
    <property type="match status" value="1"/>
</dbReference>
<feature type="compositionally biased region" description="Gly residues" evidence="1">
    <location>
        <begin position="140"/>
        <end position="154"/>
    </location>
</feature>
<name>A0ABX1CJC3_9SPHN</name>
<feature type="compositionally biased region" description="Basic and acidic residues" evidence="1">
    <location>
        <begin position="233"/>
        <end position="247"/>
    </location>
</feature>
<feature type="compositionally biased region" description="Basic and acidic residues" evidence="1">
    <location>
        <begin position="163"/>
        <end position="193"/>
    </location>
</feature>
<keyword evidence="3" id="KW-1185">Reference proteome</keyword>
<feature type="compositionally biased region" description="Basic and acidic residues" evidence="1">
    <location>
        <begin position="377"/>
        <end position="387"/>
    </location>
</feature>
<feature type="compositionally biased region" description="Low complexity" evidence="1">
    <location>
        <begin position="98"/>
        <end position="139"/>
    </location>
</feature>
<feature type="compositionally biased region" description="Basic and acidic residues" evidence="1">
    <location>
        <begin position="46"/>
        <end position="67"/>
    </location>
</feature>
<evidence type="ECO:0000313" key="2">
    <source>
        <dbReference type="EMBL" id="NJR78079.1"/>
    </source>
</evidence>
<organism evidence="2 3">
    <name type="scientific">Sphingomonas corticis</name>
    <dbReference type="NCBI Taxonomy" id="2722791"/>
    <lineage>
        <taxon>Bacteria</taxon>
        <taxon>Pseudomonadati</taxon>
        <taxon>Pseudomonadota</taxon>
        <taxon>Alphaproteobacteria</taxon>
        <taxon>Sphingomonadales</taxon>
        <taxon>Sphingomonadaceae</taxon>
        <taxon>Sphingomonas</taxon>
    </lineage>
</organism>
<dbReference type="RefSeq" id="WP_168133620.1">
    <property type="nucleotide sequence ID" value="NZ_JAAVJH010000003.1"/>
</dbReference>
<feature type="compositionally biased region" description="Low complexity" evidence="1">
    <location>
        <begin position="29"/>
        <end position="45"/>
    </location>
</feature>
<dbReference type="Pfam" id="PF09939">
    <property type="entry name" value="DUF2171"/>
    <property type="match status" value="1"/>
</dbReference>
<evidence type="ECO:0000256" key="1">
    <source>
        <dbReference type="SAM" id="MobiDB-lite"/>
    </source>
</evidence>
<comment type="caution">
    <text evidence="2">The sequence shown here is derived from an EMBL/GenBank/DDBJ whole genome shotgun (WGS) entry which is preliminary data.</text>
</comment>
<dbReference type="InterPro" id="IPR018684">
    <property type="entry name" value="DUF2171"/>
</dbReference>
<evidence type="ECO:0000313" key="3">
    <source>
        <dbReference type="Proteomes" id="UP000732399"/>
    </source>
</evidence>
<feature type="region of interest" description="Disordered" evidence="1">
    <location>
        <begin position="1"/>
        <end position="275"/>
    </location>
</feature>
<feature type="region of interest" description="Disordered" evidence="1">
    <location>
        <begin position="377"/>
        <end position="430"/>
    </location>
</feature>
<accession>A0ABX1CJC3</accession>
<feature type="compositionally biased region" description="Basic and acidic residues" evidence="1">
    <location>
        <begin position="1"/>
        <end position="28"/>
    </location>
</feature>
<protein>
    <submittedName>
        <fullName evidence="2">DUF2171 domain-containing protein</fullName>
    </submittedName>
</protein>
<dbReference type="EMBL" id="JAAVJH010000003">
    <property type="protein sequence ID" value="NJR78079.1"/>
    <property type="molecule type" value="Genomic_DNA"/>
</dbReference>
<dbReference type="InterPro" id="IPR047800">
    <property type="entry name" value="SWFGD_dom"/>
</dbReference>
<reference evidence="2 3" key="1">
    <citation type="submission" date="2020-03" db="EMBL/GenBank/DDBJ databases">
        <authorList>
            <person name="Wang L."/>
            <person name="He N."/>
            <person name="Li Y."/>
            <person name="Fang Y."/>
            <person name="Zhang F."/>
        </authorList>
    </citation>
    <scope>NUCLEOTIDE SEQUENCE [LARGE SCALE GENOMIC DNA]</scope>
    <source>
        <strain evidence="2 3">36D10-4-7</strain>
    </source>
</reference>
<gene>
    <name evidence="2" type="ORF">HBH26_05540</name>
</gene>
<feature type="compositionally biased region" description="Basic and acidic residues" evidence="1">
    <location>
        <begin position="261"/>
        <end position="271"/>
    </location>
</feature>
<sequence length="430" mass="47931">MGYERYPRGNDRDDYGRRDTQDEGRDYGSGRAYSYSSARDYAASGRYDRDDGFGGGRGGRDDDDRGGYGRSEYGNAGYAQQGGGFGRSGGGGGDRYRQSGQSGYGQSSYGQSNYGQSNEGRSGYGQSSYGQSNYDQSGYGRSGGGDRYGGGSYGAGRQSRYAQGDEYHGSYAHDGRRFEDVGARRHWDDDNRQRGSGGGRDYGRQPQGYDYDERGFMARAGDEVRSWFGDEEAERRREMDSRYDERYYNQQGGQQGGQPRGRNERDSDYHSWRSGQIAALDRDYDEYRQENRSKFENEFSSWRTNRQTQRQSLDQVKEHAEVVGSDGTHVGTVDKVRGDRILLTKNDADAGGRHHSIPSSWLGQVSGDKVTLTKTADEAKRHWRDEEQNQALFGYDDKASDKGSSRASGGDQAGGTDLNRSFSGTYDKKS</sequence>